<proteinExistence type="predicted"/>
<sequence length="250" mass="27532">MKRILYLSLFILCALHGVLDGSHYRGGIISWRPLNNTVQGTTAQILLHQRYFWYRLWSSFPPPYCTEANVVAQTPITVSGAALTCLRNCTSSPTFPSSISANMITSDCDTNTIIESWSGELYTTLTLPLTTSITIGYTGSAWLTQLYLGGSGSWAIVNRMNLAPRPDGYINSSPVTSTLPCILYQRNVSIVHIVPMADNDATDILVCRTVGNQADMTDSSIFQSSNIGMNTSMVSLFYPKTKFPEIKSYP</sequence>
<evidence type="ECO:0000256" key="1">
    <source>
        <dbReference type="SAM" id="SignalP"/>
    </source>
</evidence>
<evidence type="ECO:0000313" key="3">
    <source>
        <dbReference type="Proteomes" id="UP000663845"/>
    </source>
</evidence>
<feature type="signal peptide" evidence="1">
    <location>
        <begin position="1"/>
        <end position="20"/>
    </location>
</feature>
<reference evidence="2" key="1">
    <citation type="submission" date="2021-02" db="EMBL/GenBank/DDBJ databases">
        <authorList>
            <person name="Nowell W R."/>
        </authorList>
    </citation>
    <scope>NUCLEOTIDE SEQUENCE</scope>
</reference>
<protein>
    <submittedName>
        <fullName evidence="2">Uncharacterized protein</fullName>
    </submittedName>
</protein>
<comment type="caution">
    <text evidence="2">The sequence shown here is derived from an EMBL/GenBank/DDBJ whole genome shotgun (WGS) entry which is preliminary data.</text>
</comment>
<dbReference type="EMBL" id="CAJNOG010000734">
    <property type="protein sequence ID" value="CAF1346776.1"/>
    <property type="molecule type" value="Genomic_DNA"/>
</dbReference>
<organism evidence="2 3">
    <name type="scientific">Adineta steineri</name>
    <dbReference type="NCBI Taxonomy" id="433720"/>
    <lineage>
        <taxon>Eukaryota</taxon>
        <taxon>Metazoa</taxon>
        <taxon>Spiralia</taxon>
        <taxon>Gnathifera</taxon>
        <taxon>Rotifera</taxon>
        <taxon>Eurotatoria</taxon>
        <taxon>Bdelloidea</taxon>
        <taxon>Adinetida</taxon>
        <taxon>Adinetidae</taxon>
        <taxon>Adineta</taxon>
    </lineage>
</organism>
<feature type="chain" id="PRO_5033015235" evidence="1">
    <location>
        <begin position="21"/>
        <end position="250"/>
    </location>
</feature>
<gene>
    <name evidence="2" type="ORF">JYZ213_LOCUS34807</name>
</gene>
<name>A0A815H438_9BILA</name>
<keyword evidence="1" id="KW-0732">Signal</keyword>
<dbReference type="AlphaFoldDB" id="A0A815H438"/>
<evidence type="ECO:0000313" key="2">
    <source>
        <dbReference type="EMBL" id="CAF1346776.1"/>
    </source>
</evidence>
<dbReference type="Proteomes" id="UP000663845">
    <property type="component" value="Unassembled WGS sequence"/>
</dbReference>
<accession>A0A815H438</accession>